<evidence type="ECO:0000313" key="3">
    <source>
        <dbReference type="Proteomes" id="UP000037046"/>
    </source>
</evidence>
<reference evidence="3" key="1">
    <citation type="submission" date="2015-07" db="EMBL/GenBank/DDBJ databases">
        <title>Draft Genome Sequence of Roseovarius tolerans EL-164, a producer of N-Acylated Alanine Methyl Esters (NAMEs).</title>
        <authorList>
            <person name="Voget S."/>
            <person name="Bruns H."/>
            <person name="Wagner-Doebler I."/>
            <person name="Schulz S."/>
            <person name="Daniel R."/>
        </authorList>
    </citation>
    <scope>NUCLEOTIDE SEQUENCE [LARGE SCALE GENOMIC DNA]</scope>
    <source>
        <strain evidence="3">EL-164</strain>
    </source>
</reference>
<dbReference type="RefSeq" id="WP_050662761.1">
    <property type="nucleotide sequence ID" value="NZ_CP118494.1"/>
</dbReference>
<keyword evidence="3" id="KW-1185">Reference proteome</keyword>
<name>A0A0L6CUX1_9RHOB</name>
<protein>
    <recommendedName>
        <fullName evidence="1">DUF6314 domain-containing protein</fullName>
    </recommendedName>
</protein>
<evidence type="ECO:0000313" key="2">
    <source>
        <dbReference type="EMBL" id="KNX41562.1"/>
    </source>
</evidence>
<sequence length="135" mass="15828">MRPRRLQDFEGAWGFTREVVEADGRRATVTGRALWMSDDAGLAYTETGEMRIAGHAPMQVERRYHWGSDLAVTFEDGRFFHHVPPEGGETAHWCDPDQYDGFYDFGNWPEFIVTWRVHGPRKDYRMVTRYRPEAE</sequence>
<organism evidence="2 3">
    <name type="scientific">Roseovarius tolerans</name>
    <dbReference type="NCBI Taxonomy" id="74031"/>
    <lineage>
        <taxon>Bacteria</taxon>
        <taxon>Pseudomonadati</taxon>
        <taxon>Pseudomonadota</taxon>
        <taxon>Alphaproteobacteria</taxon>
        <taxon>Rhodobacterales</taxon>
        <taxon>Roseobacteraceae</taxon>
        <taxon>Roseovarius</taxon>
    </lineage>
</organism>
<dbReference type="PATRIC" id="fig|74031.6.peg.1902"/>
<evidence type="ECO:0000259" key="1">
    <source>
        <dbReference type="Pfam" id="PF19834"/>
    </source>
</evidence>
<accession>A0A0L6CUX1</accession>
<dbReference type="OrthoDB" id="7351979at2"/>
<gene>
    <name evidence="2" type="ORF">ROTO_18660</name>
</gene>
<dbReference type="Proteomes" id="UP000037046">
    <property type="component" value="Unassembled WGS sequence"/>
</dbReference>
<feature type="domain" description="DUF6314" evidence="1">
    <location>
        <begin position="9"/>
        <end position="131"/>
    </location>
</feature>
<dbReference type="InterPro" id="IPR045632">
    <property type="entry name" value="DUF6314"/>
</dbReference>
<comment type="caution">
    <text evidence="2">The sequence shown here is derived from an EMBL/GenBank/DDBJ whole genome shotgun (WGS) entry which is preliminary data.</text>
</comment>
<dbReference type="AlphaFoldDB" id="A0A0L6CUX1"/>
<dbReference type="EMBL" id="LGVV01000021">
    <property type="protein sequence ID" value="KNX41562.1"/>
    <property type="molecule type" value="Genomic_DNA"/>
</dbReference>
<dbReference type="STRING" id="74031.SAMN04488077_11645"/>
<proteinExistence type="predicted"/>
<dbReference type="Pfam" id="PF19834">
    <property type="entry name" value="DUF6314"/>
    <property type="match status" value="1"/>
</dbReference>